<dbReference type="InterPro" id="IPR039426">
    <property type="entry name" value="TonB-dep_rcpt-like"/>
</dbReference>
<comment type="similarity">
    <text evidence="7">Belongs to the TonB-dependent receptor family.</text>
</comment>
<dbReference type="NCBIfam" id="TIGR04056">
    <property type="entry name" value="OMP_RagA_SusC"/>
    <property type="match status" value="1"/>
</dbReference>
<dbReference type="SUPFAM" id="SSF49464">
    <property type="entry name" value="Carboxypeptidase regulatory domain-like"/>
    <property type="match status" value="1"/>
</dbReference>
<name>A0A840TI44_9BACT</name>
<keyword evidence="8" id="KW-0732">Signal</keyword>
<proteinExistence type="inferred from homology"/>
<keyword evidence="6 7" id="KW-0998">Cell outer membrane</keyword>
<evidence type="ECO:0000313" key="10">
    <source>
        <dbReference type="EMBL" id="MBB5283826.1"/>
    </source>
</evidence>
<reference evidence="10 11" key="1">
    <citation type="submission" date="2020-08" db="EMBL/GenBank/DDBJ databases">
        <title>Genomic Encyclopedia of Type Strains, Phase IV (KMG-IV): sequencing the most valuable type-strain genomes for metagenomic binning, comparative biology and taxonomic classification.</title>
        <authorList>
            <person name="Goeker M."/>
        </authorList>
    </citation>
    <scope>NUCLEOTIDE SEQUENCE [LARGE SCALE GENOMIC DNA]</scope>
    <source>
        <strain evidence="10 11">DSM 105074</strain>
    </source>
</reference>
<feature type="chain" id="PRO_5032900677" evidence="8">
    <location>
        <begin position="22"/>
        <end position="1082"/>
    </location>
</feature>
<dbReference type="Pfam" id="PF07715">
    <property type="entry name" value="Plug"/>
    <property type="match status" value="1"/>
</dbReference>
<gene>
    <name evidence="10" type="ORF">HNQ92_001952</name>
</gene>
<keyword evidence="2 7" id="KW-0813">Transport</keyword>
<evidence type="ECO:0000256" key="3">
    <source>
        <dbReference type="ARBA" id="ARBA00022452"/>
    </source>
</evidence>
<protein>
    <submittedName>
        <fullName evidence="10">TonB-linked SusC/RagA family outer membrane protein</fullName>
    </submittedName>
</protein>
<evidence type="ECO:0000259" key="9">
    <source>
        <dbReference type="Pfam" id="PF07715"/>
    </source>
</evidence>
<dbReference type="InterPro" id="IPR036942">
    <property type="entry name" value="Beta-barrel_TonB_sf"/>
</dbReference>
<evidence type="ECO:0000256" key="1">
    <source>
        <dbReference type="ARBA" id="ARBA00004571"/>
    </source>
</evidence>
<evidence type="ECO:0000256" key="5">
    <source>
        <dbReference type="ARBA" id="ARBA00023136"/>
    </source>
</evidence>
<keyword evidence="11" id="KW-1185">Reference proteome</keyword>
<evidence type="ECO:0000256" key="8">
    <source>
        <dbReference type="SAM" id="SignalP"/>
    </source>
</evidence>
<evidence type="ECO:0000256" key="7">
    <source>
        <dbReference type="PROSITE-ProRule" id="PRU01360"/>
    </source>
</evidence>
<dbReference type="SUPFAM" id="SSF56935">
    <property type="entry name" value="Porins"/>
    <property type="match status" value="1"/>
</dbReference>
<dbReference type="InterPro" id="IPR023996">
    <property type="entry name" value="TonB-dep_OMP_SusC/RagA"/>
</dbReference>
<dbReference type="InterPro" id="IPR012910">
    <property type="entry name" value="Plug_dom"/>
</dbReference>
<dbReference type="EMBL" id="JACHGF010000002">
    <property type="protein sequence ID" value="MBB5283826.1"/>
    <property type="molecule type" value="Genomic_DNA"/>
</dbReference>
<dbReference type="Gene3D" id="2.40.170.20">
    <property type="entry name" value="TonB-dependent receptor, beta-barrel domain"/>
    <property type="match status" value="1"/>
</dbReference>
<dbReference type="Gene3D" id="2.170.130.10">
    <property type="entry name" value="TonB-dependent receptor, plug domain"/>
    <property type="match status" value="1"/>
</dbReference>
<evidence type="ECO:0000313" key="11">
    <source>
        <dbReference type="Proteomes" id="UP000557307"/>
    </source>
</evidence>
<dbReference type="InterPro" id="IPR037066">
    <property type="entry name" value="Plug_dom_sf"/>
</dbReference>
<dbReference type="PROSITE" id="PS52016">
    <property type="entry name" value="TONB_DEPENDENT_REC_3"/>
    <property type="match status" value="1"/>
</dbReference>
<feature type="signal peptide" evidence="8">
    <location>
        <begin position="1"/>
        <end position="21"/>
    </location>
</feature>
<dbReference type="Gene3D" id="2.60.40.1120">
    <property type="entry name" value="Carboxypeptidase-like, regulatory domain"/>
    <property type="match status" value="1"/>
</dbReference>
<comment type="subcellular location">
    <subcellularLocation>
        <location evidence="1 7">Cell outer membrane</location>
        <topology evidence="1 7">Multi-pass membrane protein</topology>
    </subcellularLocation>
</comment>
<accession>A0A840TI44</accession>
<evidence type="ECO:0000256" key="6">
    <source>
        <dbReference type="ARBA" id="ARBA00023237"/>
    </source>
</evidence>
<dbReference type="InterPro" id="IPR008969">
    <property type="entry name" value="CarboxyPept-like_regulatory"/>
</dbReference>
<dbReference type="GO" id="GO:0009279">
    <property type="term" value="C:cell outer membrane"/>
    <property type="evidence" value="ECO:0007669"/>
    <property type="project" value="UniProtKB-SubCell"/>
</dbReference>
<dbReference type="RefSeq" id="WP_184173535.1">
    <property type="nucleotide sequence ID" value="NZ_JACHGF010000002.1"/>
</dbReference>
<dbReference type="Proteomes" id="UP000557307">
    <property type="component" value="Unassembled WGS sequence"/>
</dbReference>
<dbReference type="Pfam" id="PF13715">
    <property type="entry name" value="CarbopepD_reg_2"/>
    <property type="match status" value="1"/>
</dbReference>
<organism evidence="10 11">
    <name type="scientific">Rhabdobacter roseus</name>
    <dbReference type="NCBI Taxonomy" id="1655419"/>
    <lineage>
        <taxon>Bacteria</taxon>
        <taxon>Pseudomonadati</taxon>
        <taxon>Bacteroidota</taxon>
        <taxon>Cytophagia</taxon>
        <taxon>Cytophagales</taxon>
        <taxon>Cytophagaceae</taxon>
        <taxon>Rhabdobacter</taxon>
    </lineage>
</organism>
<comment type="caution">
    <text evidence="10">The sequence shown here is derived from an EMBL/GenBank/DDBJ whole genome shotgun (WGS) entry which is preliminary data.</text>
</comment>
<keyword evidence="3 7" id="KW-1134">Transmembrane beta strand</keyword>
<sequence length="1082" mass="118896">MKNFLPAILAGLLLLSMHSYAQEIAVSGKVSAEDGSVLPGVNVSLKGTTRGVSTNSEGEYRITAPTGSTLVFSFIGFNSQEIAVGTQSIINVVLVNDVAQLQEVVVTGAYGNQRSSRATTYSAQVVADEQLNTIRQPNLNNSLAGKVAGIQVRSQSAAALGRQTEVRLRGASGLGTGTGALYVVDGTILPNADDINLDDVESVSVLQGPAASAQFGSQGANGAIVITLKRGKKTAGMGLTLNLGAQFENVYIMPNYQNSYSGGANGDLTKYTWKAGDPEEWKALEGKYYPDYNDDASWGPRMVGQEYIPWYAWYGGHSRSYQTATLDPQPDNGRDFYNTGVVLNNSVSFNTATERLTFKASYANQDIKGLIPNSGLKKNIFGIKTTYELNKHLEFSANINYVNWSLKGEIDDAYSNQSTGAFSQWFHRNLDMGIMKELRGLTTPDGIFASWNHASPATYDPSNPRNFYAGNYWYNPYTYYDLIDMVQTRDRLFGDVAFTYRVNSDLSLKATYRKQQNTTWAETKYSSRLNESGLQTTGNNARARGFYSTGNSYSNRQNLEFMANYNKTIQDFSINGFVGADFFQWVSKSNSANTNQGLSVPDLFTLANSVNDPTIANGRAEEKYRAVFGNASIGYRDFIYLEGTLRKDWYSTLPPNNNAVLSKSIGASFIFGDLIAKDSRWFSFGKLRASWGEIPQALGTTAETFGAYRYPGFAYGVGQFKWGNNYLMSTPDQLVDPEIRGSVVSQREIGVDLRFLSNKIGFSATYFDGTAEGFPFSLSINGASGFTSLLTNVGTITKKGIELKVDVTPIDIPNFRWNLLGTYSNLLENDVIEISKKYGISRTTNLGGVWGSTVPYMVHIEGQRWGQLYGNGIKRINGQPVLNSSGFYVNDPDVNFGSVLPQVTGGVQNTFNFLKDFTLNVNIDYQFGGKFASLSNMWGSYSGLTARTATVNDKGNSIRDAVADGGGIHVSGVNEAGEAVDYYVEAQDYYHNLYNNKVFDEFIYDLTFVKLRELALGYNLPVKSWGLSKYFQTATLSFVARNPVLIYAKTRDFDPSEVSAVYGETGQLPGTRGYGFNLRIGF</sequence>
<dbReference type="AlphaFoldDB" id="A0A840TI44"/>
<evidence type="ECO:0000256" key="2">
    <source>
        <dbReference type="ARBA" id="ARBA00022448"/>
    </source>
</evidence>
<feature type="domain" description="TonB-dependent receptor plug" evidence="9">
    <location>
        <begin position="117"/>
        <end position="223"/>
    </location>
</feature>
<keyword evidence="5 7" id="KW-0472">Membrane</keyword>
<evidence type="ECO:0000256" key="4">
    <source>
        <dbReference type="ARBA" id="ARBA00022692"/>
    </source>
</evidence>
<keyword evidence="4 7" id="KW-0812">Transmembrane</keyword>